<dbReference type="EMBL" id="JAEOAH010000022">
    <property type="protein sequence ID" value="MBK3495939.1"/>
    <property type="molecule type" value="Genomic_DNA"/>
</dbReference>
<dbReference type="Proteomes" id="UP000618943">
    <property type="component" value="Unassembled WGS sequence"/>
</dbReference>
<gene>
    <name evidence="1" type="ORF">JFL43_13930</name>
</gene>
<organism evidence="1 2">
    <name type="scientific">Viridibacillus soli</name>
    <dbReference type="NCBI Taxonomy" id="2798301"/>
    <lineage>
        <taxon>Bacteria</taxon>
        <taxon>Bacillati</taxon>
        <taxon>Bacillota</taxon>
        <taxon>Bacilli</taxon>
        <taxon>Bacillales</taxon>
        <taxon>Caryophanaceae</taxon>
        <taxon>Viridibacillus</taxon>
    </lineage>
</organism>
<evidence type="ECO:0000313" key="1">
    <source>
        <dbReference type="EMBL" id="MBK3495939.1"/>
    </source>
</evidence>
<keyword evidence="2" id="KW-1185">Reference proteome</keyword>
<evidence type="ECO:0000313" key="2">
    <source>
        <dbReference type="Proteomes" id="UP000618943"/>
    </source>
</evidence>
<sequence length="202" mass="22407">MDIKRLLAGGLIASALVVAGCSPDGKIENKQQDKSDVAVDKGLMNVEIKVPASFYEGEDIDAIIASAKEDKEYKEVKKNSDGSVTYIMSRKQHTALMIKKKESTASNVKEIEEDSETPSVQKIEYNNNFSEFTVVVDKEEFENSFDSTAVFSIGFIGMLYQVFDGTAEEDMKVTVKMKDAKNGKVFDETIYPDALDEIGEEK</sequence>
<evidence type="ECO:0008006" key="3">
    <source>
        <dbReference type="Google" id="ProtNLM"/>
    </source>
</evidence>
<dbReference type="PROSITE" id="PS51257">
    <property type="entry name" value="PROKAR_LIPOPROTEIN"/>
    <property type="match status" value="1"/>
</dbReference>
<reference evidence="1 2" key="1">
    <citation type="submission" date="2020-12" db="EMBL/GenBank/DDBJ databases">
        <title>YIM B01967 draft genome.</title>
        <authorList>
            <person name="Yan X."/>
        </authorList>
    </citation>
    <scope>NUCLEOTIDE SEQUENCE [LARGE SCALE GENOMIC DNA]</scope>
    <source>
        <strain evidence="1 2">YIM B01967</strain>
    </source>
</reference>
<dbReference type="RefSeq" id="WP_200749506.1">
    <property type="nucleotide sequence ID" value="NZ_JAEOAH010000022.1"/>
</dbReference>
<comment type="caution">
    <text evidence="1">The sequence shown here is derived from an EMBL/GenBank/DDBJ whole genome shotgun (WGS) entry which is preliminary data.</text>
</comment>
<protein>
    <recommendedName>
        <fullName evidence="3">Antigen I/II N-terminal domain-containing protein</fullName>
    </recommendedName>
</protein>
<accession>A0ABS1H942</accession>
<name>A0ABS1H942_9BACL</name>
<proteinExistence type="predicted"/>